<feature type="compositionally biased region" description="Pro residues" evidence="1">
    <location>
        <begin position="54"/>
        <end position="68"/>
    </location>
</feature>
<keyword evidence="3" id="KW-1185">Reference proteome</keyword>
<protein>
    <submittedName>
        <fullName evidence="2">Uncharacterized protein</fullName>
    </submittedName>
</protein>
<evidence type="ECO:0000313" key="3">
    <source>
        <dbReference type="Proteomes" id="UP000017836"/>
    </source>
</evidence>
<organism evidence="2 3">
    <name type="scientific">Amborella trichopoda</name>
    <dbReference type="NCBI Taxonomy" id="13333"/>
    <lineage>
        <taxon>Eukaryota</taxon>
        <taxon>Viridiplantae</taxon>
        <taxon>Streptophyta</taxon>
        <taxon>Embryophyta</taxon>
        <taxon>Tracheophyta</taxon>
        <taxon>Spermatophyta</taxon>
        <taxon>Magnoliopsida</taxon>
        <taxon>Amborellales</taxon>
        <taxon>Amborellaceae</taxon>
        <taxon>Amborella</taxon>
    </lineage>
</organism>
<reference evidence="3" key="1">
    <citation type="journal article" date="2013" name="Science">
        <title>The Amborella genome and the evolution of flowering plants.</title>
        <authorList>
            <consortium name="Amborella Genome Project"/>
        </authorList>
    </citation>
    <scope>NUCLEOTIDE SEQUENCE [LARGE SCALE GENOMIC DNA]</scope>
</reference>
<dbReference type="Proteomes" id="UP000017836">
    <property type="component" value="Unassembled WGS sequence"/>
</dbReference>
<dbReference type="AlphaFoldDB" id="W1P517"/>
<name>W1P517_AMBTC</name>
<feature type="non-terminal residue" evidence="2">
    <location>
        <position position="1"/>
    </location>
</feature>
<dbReference type="EMBL" id="KI394661">
    <property type="protein sequence ID" value="ERN02060.1"/>
    <property type="molecule type" value="Genomic_DNA"/>
</dbReference>
<accession>W1P517</accession>
<proteinExistence type="predicted"/>
<gene>
    <name evidence="2" type="ORF">AMTR_s00045p00136640</name>
</gene>
<evidence type="ECO:0000256" key="1">
    <source>
        <dbReference type="SAM" id="MobiDB-lite"/>
    </source>
</evidence>
<feature type="region of interest" description="Disordered" evidence="1">
    <location>
        <begin position="48"/>
        <end position="84"/>
    </location>
</feature>
<dbReference type="HOGENOM" id="CLU_2090896_0_0_1"/>
<dbReference type="Gramene" id="ERN02060">
    <property type="protein sequence ID" value="ERN02060"/>
    <property type="gene ID" value="AMTR_s00045p00136640"/>
</dbReference>
<sequence length="117" mass="12365">RLFSPGNYFGLCSFTLPPFQTHLSPTRPPTFLAPFDYAPPSRPVVASISFDPSTIPPPPSTQSPPPPHLNLDSPLGSLAPPDPEACTMDPFSSISWNPSVVSLLTPPAGTPSLSLSQ</sequence>
<evidence type="ECO:0000313" key="2">
    <source>
        <dbReference type="EMBL" id="ERN02060.1"/>
    </source>
</evidence>